<comment type="caution">
    <text evidence="2">The sequence shown here is derived from an EMBL/GenBank/DDBJ whole genome shotgun (WGS) entry which is preliminary data.</text>
</comment>
<dbReference type="GO" id="GO:0005886">
    <property type="term" value="C:plasma membrane"/>
    <property type="evidence" value="ECO:0007669"/>
    <property type="project" value="TreeGrafter"/>
</dbReference>
<accession>A0A4Y9J898</accession>
<dbReference type="Pfam" id="PF00873">
    <property type="entry name" value="ACR_tran"/>
    <property type="match status" value="1"/>
</dbReference>
<evidence type="ECO:0000256" key="1">
    <source>
        <dbReference type="SAM" id="Phobius"/>
    </source>
</evidence>
<dbReference type="PRINTS" id="PR00702">
    <property type="entry name" value="ACRIFLAVINRP"/>
</dbReference>
<dbReference type="Gene3D" id="1.20.1640.10">
    <property type="entry name" value="Multidrug efflux transporter AcrB transmembrane domain"/>
    <property type="match status" value="1"/>
</dbReference>
<dbReference type="InterPro" id="IPR001036">
    <property type="entry name" value="Acrflvin-R"/>
</dbReference>
<dbReference type="SUPFAM" id="SSF82866">
    <property type="entry name" value="Multidrug efflux transporter AcrB transmembrane domain"/>
    <property type="match status" value="1"/>
</dbReference>
<dbReference type="Proteomes" id="UP000297253">
    <property type="component" value="Unassembled WGS sequence"/>
</dbReference>
<keyword evidence="1" id="KW-0812">Transmembrane</keyword>
<dbReference type="PANTHER" id="PTHR32063">
    <property type="match status" value="1"/>
</dbReference>
<gene>
    <name evidence="2" type="ORF">E4T82_12150</name>
</gene>
<dbReference type="PANTHER" id="PTHR32063:SF68">
    <property type="entry name" value="PROBALE CATION EFFLUX SYSTEM PROTEIN"/>
    <property type="match status" value="1"/>
</dbReference>
<feature type="transmembrane region" description="Helical" evidence="1">
    <location>
        <begin position="105"/>
        <end position="124"/>
    </location>
</feature>
<sequence length="141" mass="14567">GTVSSALMEATELVLVLLGAFLGNVRAAVAVAVVLPLSALATFLLMRAAGMSANLMSLGGLAIALGMLVDAAVVVVENIVQHQAEDESKGKLPRLHIVFRAVREVAAPVAAGILIIVLVFLPLLTLQGLEGKFFVPVAMTI</sequence>
<feature type="non-terminal residue" evidence="2">
    <location>
        <position position="1"/>
    </location>
</feature>
<dbReference type="EMBL" id="SPPD01000083">
    <property type="protein sequence ID" value="TFU96214.1"/>
    <property type="molecule type" value="Genomic_DNA"/>
</dbReference>
<feature type="transmembrane region" description="Helical" evidence="1">
    <location>
        <begin position="58"/>
        <end position="76"/>
    </location>
</feature>
<feature type="transmembrane region" description="Helical" evidence="1">
    <location>
        <begin position="13"/>
        <end position="46"/>
    </location>
</feature>
<protein>
    <submittedName>
        <fullName evidence="2">Efflux RND transporter permease subunit</fullName>
    </submittedName>
</protein>
<dbReference type="AlphaFoldDB" id="A0A4Y9J898"/>
<dbReference type="GO" id="GO:0042910">
    <property type="term" value="F:xenobiotic transmembrane transporter activity"/>
    <property type="evidence" value="ECO:0007669"/>
    <property type="project" value="TreeGrafter"/>
</dbReference>
<keyword evidence="1" id="KW-1133">Transmembrane helix</keyword>
<keyword evidence="1" id="KW-0472">Membrane</keyword>
<feature type="non-terminal residue" evidence="2">
    <location>
        <position position="141"/>
    </location>
</feature>
<name>A0A4Y9J898_9STRE</name>
<reference evidence="2 3" key="1">
    <citation type="submission" date="2019-03" db="EMBL/GenBank/DDBJ databases">
        <title>Diversity of the mouse oral microbiome.</title>
        <authorList>
            <person name="Joseph S."/>
            <person name="Aduse-Opoku J."/>
            <person name="Curtis M."/>
            <person name="Wade W."/>
            <person name="Hashim A."/>
        </authorList>
    </citation>
    <scope>NUCLEOTIDE SEQUENCE [LARGE SCALE GENOMIC DNA]</scope>
    <source>
        <strain evidence="2 3">WM131</strain>
    </source>
</reference>
<evidence type="ECO:0000313" key="3">
    <source>
        <dbReference type="Proteomes" id="UP000297253"/>
    </source>
</evidence>
<evidence type="ECO:0000313" key="2">
    <source>
        <dbReference type="EMBL" id="TFU96214.1"/>
    </source>
</evidence>
<organism evidence="2 3">
    <name type="scientific">Streptococcus cuniculi</name>
    <dbReference type="NCBI Taxonomy" id="1432788"/>
    <lineage>
        <taxon>Bacteria</taxon>
        <taxon>Bacillati</taxon>
        <taxon>Bacillota</taxon>
        <taxon>Bacilli</taxon>
        <taxon>Lactobacillales</taxon>
        <taxon>Streptococcaceae</taxon>
        <taxon>Streptococcus</taxon>
    </lineage>
</organism>
<proteinExistence type="predicted"/>